<sequence>MAKLIIIVDKAQDWAPFHQYDGVMSLPAYLKWSAKQKQRVRVINLCRQSHYLGSGYYCSLLAEARGHHVMPSVRAFNKFNRHEIADIADEVPQALLQQLNKALTEETTCQLTFNIYFGETEHKALKKVASFLFEAFPVPILRVELQKKITWQVKTLKIGSVNKLTETEQSLFGNILEKYSHKIWRLEPTNRKFKYDLAVLVDPKEKFPPCTPKSLELFVRAAKKAAMDVEQITARDIHRLAEFDGLFIRETTAVNHHTFYMAQKAEREGLAVVDDPSSILRCGNKVYLQTLFEQHKVPMPDGLMLFKQDEDNLERAADSLGLPLVLKIPDGSFSRGVIKVKTLTELRSTLVTLFEQSAIILAQRYTFTEYDWRIGVLNGQAIFACKYFMARNHWQIYKHGKAKTESGGFSTCAVNEVPAHVLDAAIRACAPIGDSLYGVDVKQDGDKVYVIEVNDNPNIDDGVEDLHLGNKLYDILVEDFIRRIELKR</sequence>
<evidence type="ECO:0000259" key="3">
    <source>
        <dbReference type="PROSITE" id="PS50975"/>
    </source>
</evidence>
<evidence type="ECO:0000313" key="4">
    <source>
        <dbReference type="EMBL" id="KKO44751.1"/>
    </source>
</evidence>
<name>A0A0M2V297_9GAMM</name>
<keyword evidence="2" id="KW-0547">Nucleotide-binding</keyword>
<gene>
    <name evidence="4" type="ORF">WG68_14545</name>
</gene>
<dbReference type="Gene3D" id="3.30.1490.20">
    <property type="entry name" value="ATP-grasp fold, A domain"/>
    <property type="match status" value="1"/>
</dbReference>
<dbReference type="Gene3D" id="3.30.470.20">
    <property type="entry name" value="ATP-grasp fold, B domain"/>
    <property type="match status" value="1"/>
</dbReference>
<dbReference type="GO" id="GO:0005524">
    <property type="term" value="F:ATP binding"/>
    <property type="evidence" value="ECO:0007669"/>
    <property type="project" value="UniProtKB-UniRule"/>
</dbReference>
<accession>A0A0M2V297</accession>
<dbReference type="InterPro" id="IPR013651">
    <property type="entry name" value="ATP-grasp_RimK-type"/>
</dbReference>
<dbReference type="InterPro" id="IPR025839">
    <property type="entry name" value="RLAN_dom"/>
</dbReference>
<dbReference type="GO" id="GO:0005737">
    <property type="term" value="C:cytoplasm"/>
    <property type="evidence" value="ECO:0007669"/>
    <property type="project" value="TreeGrafter"/>
</dbReference>
<comment type="caution">
    <text evidence="4">The sequence shown here is derived from an EMBL/GenBank/DDBJ whole genome shotgun (WGS) entry which is preliminary data.</text>
</comment>
<protein>
    <submittedName>
        <fullName evidence="4">Carboxylate--amine ligase</fullName>
    </submittedName>
</protein>
<dbReference type="RefSeq" id="WP_046558422.1">
    <property type="nucleotide sequence ID" value="NZ_LAHO01000014.1"/>
</dbReference>
<dbReference type="GO" id="GO:0009432">
    <property type="term" value="P:SOS response"/>
    <property type="evidence" value="ECO:0007669"/>
    <property type="project" value="TreeGrafter"/>
</dbReference>
<evidence type="ECO:0000256" key="1">
    <source>
        <dbReference type="ARBA" id="ARBA00023211"/>
    </source>
</evidence>
<keyword evidence="4" id="KW-0436">Ligase</keyword>
<dbReference type="PANTHER" id="PTHR21621">
    <property type="entry name" value="RIBOSOMAL PROTEIN S6 MODIFICATION PROTEIN"/>
    <property type="match status" value="1"/>
</dbReference>
<keyword evidence="2" id="KW-0067">ATP-binding</keyword>
<dbReference type="PANTHER" id="PTHR21621:SF0">
    <property type="entry name" value="BETA-CITRYLGLUTAMATE SYNTHASE B-RELATED"/>
    <property type="match status" value="1"/>
</dbReference>
<feature type="domain" description="ATP-grasp" evidence="3">
    <location>
        <begin position="289"/>
        <end position="481"/>
    </location>
</feature>
<dbReference type="STRING" id="336831.WG68_14545"/>
<dbReference type="InterPro" id="IPR011761">
    <property type="entry name" value="ATP-grasp"/>
</dbReference>
<dbReference type="GO" id="GO:0046872">
    <property type="term" value="F:metal ion binding"/>
    <property type="evidence" value="ECO:0007669"/>
    <property type="project" value="InterPro"/>
</dbReference>
<keyword evidence="5" id="KW-1185">Reference proteome</keyword>
<dbReference type="PROSITE" id="PS50975">
    <property type="entry name" value="ATP_GRASP"/>
    <property type="match status" value="1"/>
</dbReference>
<dbReference type="EMBL" id="LAHO01000014">
    <property type="protein sequence ID" value="KKO44751.1"/>
    <property type="molecule type" value="Genomic_DNA"/>
</dbReference>
<dbReference type="OrthoDB" id="9800957at2"/>
<dbReference type="GO" id="GO:0018169">
    <property type="term" value="F:ribosomal S6-glutamic acid ligase activity"/>
    <property type="evidence" value="ECO:0007669"/>
    <property type="project" value="TreeGrafter"/>
</dbReference>
<dbReference type="Pfam" id="PF14401">
    <property type="entry name" value="RLAN"/>
    <property type="match status" value="1"/>
</dbReference>
<proteinExistence type="predicted"/>
<evidence type="ECO:0000256" key="2">
    <source>
        <dbReference type="PROSITE-ProRule" id="PRU00409"/>
    </source>
</evidence>
<evidence type="ECO:0000313" key="5">
    <source>
        <dbReference type="Proteomes" id="UP000034228"/>
    </source>
</evidence>
<dbReference type="InterPro" id="IPR013815">
    <property type="entry name" value="ATP_grasp_subdomain_1"/>
</dbReference>
<reference evidence="4 5" key="1">
    <citation type="submission" date="2015-03" db="EMBL/GenBank/DDBJ databases">
        <title>Draft genome sequences of two protease-producing strains of Arsukibacterium isolated from two cold and alkaline environments.</title>
        <authorList>
            <person name="Lylloff J.E."/>
            <person name="Skov L.B."/>
            <person name="Jepsen M."/>
            <person name="Hallin P.F."/>
            <person name="Sorensen S.J."/>
            <person name="Stougaard P."/>
            <person name="Glaring M.A."/>
        </authorList>
    </citation>
    <scope>NUCLEOTIDE SEQUENCE [LARGE SCALE GENOMIC DNA]</scope>
    <source>
        <strain evidence="4 5">GCM72</strain>
    </source>
</reference>
<dbReference type="PATRIC" id="fig|336831.14.peg.1538"/>
<dbReference type="Pfam" id="PF08443">
    <property type="entry name" value="RimK"/>
    <property type="match status" value="1"/>
</dbReference>
<dbReference type="SUPFAM" id="SSF56059">
    <property type="entry name" value="Glutathione synthetase ATP-binding domain-like"/>
    <property type="match status" value="1"/>
</dbReference>
<dbReference type="AlphaFoldDB" id="A0A0M2V297"/>
<organism evidence="4 5">
    <name type="scientific">Arsukibacterium ikkense</name>
    <dbReference type="NCBI Taxonomy" id="336831"/>
    <lineage>
        <taxon>Bacteria</taxon>
        <taxon>Pseudomonadati</taxon>
        <taxon>Pseudomonadota</taxon>
        <taxon>Gammaproteobacteria</taxon>
        <taxon>Chromatiales</taxon>
        <taxon>Chromatiaceae</taxon>
        <taxon>Arsukibacterium</taxon>
    </lineage>
</organism>
<keyword evidence="1" id="KW-0464">Manganese</keyword>
<dbReference type="Proteomes" id="UP000034228">
    <property type="component" value="Unassembled WGS sequence"/>
</dbReference>